<reference evidence="2" key="1">
    <citation type="submission" date="2019-11" db="EMBL/GenBank/DDBJ databases">
        <title>The nuclear and mitochondrial genomes of Frieseomelitta varia - a highly eusocial stingless bee (Meliponini) with a permanently sterile worker caste.</title>
        <authorList>
            <person name="Freitas F.C.P."/>
            <person name="Lourenco A.P."/>
            <person name="Nunes F.M.F."/>
            <person name="Paschoal A.R."/>
            <person name="Abreu F.C.P."/>
            <person name="Barbin F.O."/>
            <person name="Bataglia L."/>
            <person name="Cardoso-Junior C.A.M."/>
            <person name="Cervoni M.S."/>
            <person name="Silva S.R."/>
            <person name="Dalarmi F."/>
            <person name="Del Lama M.A."/>
            <person name="Depintor T.S."/>
            <person name="Ferreira K.M."/>
            <person name="Goria P.S."/>
            <person name="Jaskot M.C."/>
            <person name="Lago D.C."/>
            <person name="Luna-Lucena D."/>
            <person name="Moda L.M."/>
            <person name="Nascimento L."/>
            <person name="Pedrino M."/>
            <person name="Rabico F.O."/>
            <person name="Sanches F.C."/>
            <person name="Santos D.E."/>
            <person name="Santos C.G."/>
            <person name="Vieira J."/>
            <person name="Lopes T.F."/>
            <person name="Barchuk A.R."/>
            <person name="Hartfelder K."/>
            <person name="Simoes Z.L.P."/>
            <person name="Bitondi M.M.G."/>
            <person name="Pinheiro D.G."/>
        </authorList>
    </citation>
    <scope>NUCLEOTIDE SEQUENCE</scope>
    <source>
        <strain evidence="2">USP_RPSP 00005682</strain>
        <tissue evidence="2">Whole individual</tissue>
    </source>
</reference>
<dbReference type="Proteomes" id="UP000655588">
    <property type="component" value="Unassembled WGS sequence"/>
</dbReference>
<evidence type="ECO:0000256" key="1">
    <source>
        <dbReference type="SAM" id="Phobius"/>
    </source>
</evidence>
<name>A0A833RYP9_9HYME</name>
<feature type="transmembrane region" description="Helical" evidence="1">
    <location>
        <begin position="149"/>
        <end position="169"/>
    </location>
</feature>
<organism evidence="2 3">
    <name type="scientific">Frieseomelitta varia</name>
    <dbReference type="NCBI Taxonomy" id="561572"/>
    <lineage>
        <taxon>Eukaryota</taxon>
        <taxon>Metazoa</taxon>
        <taxon>Ecdysozoa</taxon>
        <taxon>Arthropoda</taxon>
        <taxon>Hexapoda</taxon>
        <taxon>Insecta</taxon>
        <taxon>Pterygota</taxon>
        <taxon>Neoptera</taxon>
        <taxon>Endopterygota</taxon>
        <taxon>Hymenoptera</taxon>
        <taxon>Apocrita</taxon>
        <taxon>Aculeata</taxon>
        <taxon>Apoidea</taxon>
        <taxon>Anthophila</taxon>
        <taxon>Apidae</taxon>
        <taxon>Frieseomelitta</taxon>
    </lineage>
</organism>
<sequence length="193" mass="22301">MTNWYYLPVKKILDLILIIARSSIVIQLTAGKIIQMSIHTFGDCLKVGEIVYMTNWYYLPVKKILDLILIIVRSSMVIELTAGKIIQMSIYTFGDVMRLAFAYLNILVQITLYDKLILLAREENPRLDFNHHTIEYGHSTDCREDNSDVYLHVMGLAFAYLNILVQITIEYSLSQSNILLKIIIIILIIIIIF</sequence>
<dbReference type="EMBL" id="WNWW01000455">
    <property type="protein sequence ID" value="KAF3424637.1"/>
    <property type="molecule type" value="Genomic_DNA"/>
</dbReference>
<dbReference type="AlphaFoldDB" id="A0A833RYP9"/>
<protein>
    <submittedName>
        <fullName evidence="2">Uncharacterized protein</fullName>
    </submittedName>
</protein>
<evidence type="ECO:0000313" key="2">
    <source>
        <dbReference type="EMBL" id="KAF3424637.1"/>
    </source>
</evidence>
<evidence type="ECO:0000313" key="3">
    <source>
        <dbReference type="Proteomes" id="UP000655588"/>
    </source>
</evidence>
<accession>A0A833RYP9</accession>
<keyword evidence="1" id="KW-0812">Transmembrane</keyword>
<keyword evidence="3" id="KW-1185">Reference proteome</keyword>
<keyword evidence="1" id="KW-0472">Membrane</keyword>
<feature type="transmembrane region" description="Helical" evidence="1">
    <location>
        <begin position="175"/>
        <end position="192"/>
    </location>
</feature>
<comment type="caution">
    <text evidence="2">The sequence shown here is derived from an EMBL/GenBank/DDBJ whole genome shotgun (WGS) entry which is preliminary data.</text>
</comment>
<proteinExistence type="predicted"/>
<gene>
    <name evidence="2" type="ORF">E2986_11716</name>
</gene>
<keyword evidence="1" id="KW-1133">Transmembrane helix</keyword>